<dbReference type="AlphaFoldDB" id="A0A6A6H6N2"/>
<dbReference type="Proteomes" id="UP000800092">
    <property type="component" value="Unassembled WGS sequence"/>
</dbReference>
<name>A0A6A6H6N2_VIRVR</name>
<protein>
    <submittedName>
        <fullName evidence="2">Uncharacterized protein</fullName>
    </submittedName>
</protein>
<gene>
    <name evidence="2" type="ORF">EV356DRAFT_516150</name>
</gene>
<sequence>MYRFIWLIFFTANALAFSPGPWWQDTSFIPRDEPGHRSVCEPIFKSLDDRSNFEPAVGNVSTASETSHGSFSYYIPLVYRAMIQPGPTQKERTQWLKDEFGEEDENPDVAQIVFTDARNGDNVNTAKFYKLGRSPFSVGTRALSGCTCMIISSRKGVYAAHYWESISFAPEDPGEDDLGETILTPLREGVKSNKWFQQPLASAAAQALYGGQAFLMIPSVGVDEKTKDPYRKQWQQIKDTVNEIIREANPDEQGQPITWLPDYAYTPVKDNQNWKFWETARGTLLWKFEPREQDTDPKRLIKA</sequence>
<evidence type="ECO:0000256" key="1">
    <source>
        <dbReference type="SAM" id="SignalP"/>
    </source>
</evidence>
<reference evidence="2" key="1">
    <citation type="journal article" date="2020" name="Stud. Mycol.">
        <title>101 Dothideomycetes genomes: a test case for predicting lifestyles and emergence of pathogens.</title>
        <authorList>
            <person name="Haridas S."/>
            <person name="Albert R."/>
            <person name="Binder M."/>
            <person name="Bloem J."/>
            <person name="Labutti K."/>
            <person name="Salamov A."/>
            <person name="Andreopoulos B."/>
            <person name="Baker S."/>
            <person name="Barry K."/>
            <person name="Bills G."/>
            <person name="Bluhm B."/>
            <person name="Cannon C."/>
            <person name="Castanera R."/>
            <person name="Culley D."/>
            <person name="Daum C."/>
            <person name="Ezra D."/>
            <person name="Gonzalez J."/>
            <person name="Henrissat B."/>
            <person name="Kuo A."/>
            <person name="Liang C."/>
            <person name="Lipzen A."/>
            <person name="Lutzoni F."/>
            <person name="Magnuson J."/>
            <person name="Mondo S."/>
            <person name="Nolan M."/>
            <person name="Ohm R."/>
            <person name="Pangilinan J."/>
            <person name="Park H.-J."/>
            <person name="Ramirez L."/>
            <person name="Alfaro M."/>
            <person name="Sun H."/>
            <person name="Tritt A."/>
            <person name="Yoshinaga Y."/>
            <person name="Zwiers L.-H."/>
            <person name="Turgeon B."/>
            <person name="Goodwin S."/>
            <person name="Spatafora J."/>
            <person name="Crous P."/>
            <person name="Grigoriev I."/>
        </authorList>
    </citation>
    <scope>NUCLEOTIDE SEQUENCE</scope>
    <source>
        <strain evidence="2">Tuck. ex Michener</strain>
    </source>
</reference>
<evidence type="ECO:0000313" key="2">
    <source>
        <dbReference type="EMBL" id="KAF2233539.1"/>
    </source>
</evidence>
<keyword evidence="1" id="KW-0732">Signal</keyword>
<evidence type="ECO:0000313" key="3">
    <source>
        <dbReference type="Proteomes" id="UP000800092"/>
    </source>
</evidence>
<organism evidence="2 3">
    <name type="scientific">Viridothelium virens</name>
    <name type="common">Speckled blister lichen</name>
    <name type="synonym">Trypethelium virens</name>
    <dbReference type="NCBI Taxonomy" id="1048519"/>
    <lineage>
        <taxon>Eukaryota</taxon>
        <taxon>Fungi</taxon>
        <taxon>Dikarya</taxon>
        <taxon>Ascomycota</taxon>
        <taxon>Pezizomycotina</taxon>
        <taxon>Dothideomycetes</taxon>
        <taxon>Dothideomycetes incertae sedis</taxon>
        <taxon>Trypetheliales</taxon>
        <taxon>Trypetheliaceae</taxon>
        <taxon>Viridothelium</taxon>
    </lineage>
</organism>
<proteinExistence type="predicted"/>
<feature type="signal peptide" evidence="1">
    <location>
        <begin position="1"/>
        <end position="16"/>
    </location>
</feature>
<keyword evidence="3" id="KW-1185">Reference proteome</keyword>
<accession>A0A6A6H6N2</accession>
<dbReference type="OrthoDB" id="3886018at2759"/>
<dbReference type="EMBL" id="ML991805">
    <property type="protein sequence ID" value="KAF2233539.1"/>
    <property type="molecule type" value="Genomic_DNA"/>
</dbReference>
<feature type="chain" id="PRO_5025676796" evidence="1">
    <location>
        <begin position="17"/>
        <end position="303"/>
    </location>
</feature>